<keyword evidence="2" id="KW-1185">Reference proteome</keyword>
<protein>
    <recommendedName>
        <fullName evidence="3">THAP-type domain-containing protein</fullName>
    </recommendedName>
</protein>
<sequence>MRVCSLHFHSGKPSYEMLENHPDWTPSLRCCNTPVSDCVEGVQRLFSNSLMMREKSNKGKMPPRKCDMCRVIQGAVLLRLLSDCRVLATMSHTAAAVSRLKPKMKR</sequence>
<proteinExistence type="predicted"/>
<evidence type="ECO:0000313" key="2">
    <source>
        <dbReference type="Proteomes" id="UP001497482"/>
    </source>
</evidence>
<dbReference type="EMBL" id="OZ035827">
    <property type="protein sequence ID" value="CAL1606798.1"/>
    <property type="molecule type" value="Genomic_DNA"/>
</dbReference>
<gene>
    <name evidence="1" type="ORF">KC01_LOCUS33916</name>
</gene>
<dbReference type="AlphaFoldDB" id="A0AAV2M0F8"/>
<organism evidence="1 2">
    <name type="scientific">Knipowitschia caucasica</name>
    <name type="common">Caucasian dwarf goby</name>
    <name type="synonym">Pomatoschistus caucasicus</name>
    <dbReference type="NCBI Taxonomy" id="637954"/>
    <lineage>
        <taxon>Eukaryota</taxon>
        <taxon>Metazoa</taxon>
        <taxon>Chordata</taxon>
        <taxon>Craniata</taxon>
        <taxon>Vertebrata</taxon>
        <taxon>Euteleostomi</taxon>
        <taxon>Actinopterygii</taxon>
        <taxon>Neopterygii</taxon>
        <taxon>Teleostei</taxon>
        <taxon>Neoteleostei</taxon>
        <taxon>Acanthomorphata</taxon>
        <taxon>Gobiaria</taxon>
        <taxon>Gobiiformes</taxon>
        <taxon>Gobioidei</taxon>
        <taxon>Gobiidae</taxon>
        <taxon>Gobiinae</taxon>
        <taxon>Knipowitschia</taxon>
    </lineage>
</organism>
<dbReference type="Proteomes" id="UP001497482">
    <property type="component" value="Chromosome 5"/>
</dbReference>
<evidence type="ECO:0000313" key="1">
    <source>
        <dbReference type="EMBL" id="CAL1606798.1"/>
    </source>
</evidence>
<reference evidence="1 2" key="1">
    <citation type="submission" date="2024-04" db="EMBL/GenBank/DDBJ databases">
        <authorList>
            <person name="Waldvogel A.-M."/>
            <person name="Schoenle A."/>
        </authorList>
    </citation>
    <scope>NUCLEOTIDE SEQUENCE [LARGE SCALE GENOMIC DNA]</scope>
</reference>
<accession>A0AAV2M0F8</accession>
<name>A0AAV2M0F8_KNICA</name>
<evidence type="ECO:0008006" key="3">
    <source>
        <dbReference type="Google" id="ProtNLM"/>
    </source>
</evidence>